<comment type="caution">
    <text evidence="15">The sequence shown here is derived from an EMBL/GenBank/DDBJ whole genome shotgun (WGS) entry which is preliminary data.</text>
</comment>
<keyword evidence="9" id="KW-0638">Presynaptic neurotoxin</keyword>
<dbReference type="SUPFAM" id="SSF48403">
    <property type="entry name" value="Ankyrin repeat"/>
    <property type="match status" value="1"/>
</dbReference>
<evidence type="ECO:0000256" key="3">
    <source>
        <dbReference type="ARBA" id="ARBA00022483"/>
    </source>
</evidence>
<keyword evidence="4" id="KW-0964">Secreted</keyword>
<sequence length="431" mass="48350">MDELYQRWDTHKDEYKLYKKKYQLWEGNNFSLDCQFDSYHLGTMLHIAAKNGYERIVKHLKDRGATVNLLNKYKYTPLHYAVRRNDKDMLKYLLGKGVDINCGCGILCVAVEVGNKDMAKFLLDNGANINAKTEVREETSLHIAVKKAHVALQQGNIPDYEKYVEIIEFLIERKADVNAVSQHRSTPLGYAIGSRAIAELLIRNGSNIDFQDADGDTLLHNVAHNGNIEKIEFLIDNGADVNAQNAQGDTPLHKAASRFRVDTIKFLVAKGAKIDIIDNLGQTPLHRAAHLGSEKTILALVELGADPWVEDNNGATPIDHYVYQRQAWQSRVDWGFTQGYPRETGYLMKLNQAYNKDLFVRYSTMLLGAVAAITLFTTGNITPDAPRIIGAAALVTVAALAAGRITYEVFKPSTKMARVEHERFVAEQRSP</sequence>
<dbReference type="GO" id="GO:0005576">
    <property type="term" value="C:extracellular region"/>
    <property type="evidence" value="ECO:0007669"/>
    <property type="project" value="UniProtKB-SubCell"/>
</dbReference>
<dbReference type="PANTHER" id="PTHR24171">
    <property type="entry name" value="ANKYRIN REPEAT DOMAIN-CONTAINING PROTEIN 39-RELATED"/>
    <property type="match status" value="1"/>
</dbReference>
<keyword evidence="7" id="KW-0528">Neurotoxin</keyword>
<dbReference type="OrthoDB" id="6422058at2759"/>
<keyword evidence="13" id="KW-1133">Transmembrane helix</keyword>
<feature type="repeat" description="ANK" evidence="12">
    <location>
        <begin position="247"/>
        <end position="279"/>
    </location>
</feature>
<dbReference type="Gene3D" id="1.25.40.20">
    <property type="entry name" value="Ankyrin repeat-containing domain"/>
    <property type="match status" value="3"/>
</dbReference>
<feature type="repeat" description="ANK" evidence="12">
    <location>
        <begin position="73"/>
        <end position="101"/>
    </location>
</feature>
<dbReference type="Proteomes" id="UP000887116">
    <property type="component" value="Unassembled WGS sequence"/>
</dbReference>
<dbReference type="PANTHER" id="PTHR24171:SF9">
    <property type="entry name" value="ANKYRIN REPEAT DOMAIN-CONTAINING PROTEIN 39"/>
    <property type="match status" value="1"/>
</dbReference>
<comment type="subcellular location">
    <subcellularLocation>
        <location evidence="2">Secreted</location>
    </subcellularLocation>
    <subcellularLocation>
        <location evidence="1">Target cell membrane</location>
    </subcellularLocation>
</comment>
<dbReference type="GO" id="GO:0090729">
    <property type="term" value="F:toxin activity"/>
    <property type="evidence" value="ECO:0007669"/>
    <property type="project" value="UniProtKB-KW"/>
</dbReference>
<dbReference type="EMBL" id="BMAO01032093">
    <property type="protein sequence ID" value="GFQ79648.1"/>
    <property type="molecule type" value="Genomic_DNA"/>
</dbReference>
<evidence type="ECO:0000256" key="6">
    <source>
        <dbReference type="ARBA" id="ARBA00022656"/>
    </source>
</evidence>
<keyword evidence="3" id="KW-0268">Exocytosis</keyword>
<dbReference type="InterPro" id="IPR036770">
    <property type="entry name" value="Ankyrin_rpt-contain_sf"/>
</dbReference>
<dbReference type="PROSITE" id="PS50088">
    <property type="entry name" value="ANK_REPEAT"/>
    <property type="match status" value="6"/>
</dbReference>
<evidence type="ECO:0000256" key="5">
    <source>
        <dbReference type="ARBA" id="ARBA00022537"/>
    </source>
</evidence>
<proteinExistence type="predicted"/>
<accession>A0A8X6JB52</accession>
<keyword evidence="13" id="KW-0812">Transmembrane</keyword>
<dbReference type="InterPro" id="IPR002110">
    <property type="entry name" value="Ankyrin_rpt"/>
</dbReference>
<evidence type="ECO:0000256" key="9">
    <source>
        <dbReference type="ARBA" id="ARBA00023028"/>
    </source>
</evidence>
<dbReference type="GO" id="GO:0044231">
    <property type="term" value="C:host cell presynaptic membrane"/>
    <property type="evidence" value="ECO:0007669"/>
    <property type="project" value="UniProtKB-KW"/>
</dbReference>
<evidence type="ECO:0000256" key="4">
    <source>
        <dbReference type="ARBA" id="ARBA00022525"/>
    </source>
</evidence>
<feature type="repeat" description="ANK" evidence="12">
    <location>
        <begin position="280"/>
        <end position="312"/>
    </location>
</feature>
<feature type="repeat" description="ANK" evidence="12">
    <location>
        <begin position="102"/>
        <end position="134"/>
    </location>
</feature>
<evidence type="ECO:0000256" key="2">
    <source>
        <dbReference type="ARBA" id="ARBA00004613"/>
    </source>
</evidence>
<gene>
    <name evidence="14" type="ORF">TNCT_539361</name>
    <name evidence="15" type="ORF">TNCT_638801</name>
</gene>
<evidence type="ECO:0000256" key="7">
    <source>
        <dbReference type="ARBA" id="ARBA00022699"/>
    </source>
</evidence>
<evidence type="ECO:0000313" key="14">
    <source>
        <dbReference type="EMBL" id="GFQ79648.1"/>
    </source>
</evidence>
<evidence type="ECO:0000256" key="12">
    <source>
        <dbReference type="PROSITE-ProRule" id="PRU00023"/>
    </source>
</evidence>
<dbReference type="GO" id="GO:0006887">
    <property type="term" value="P:exocytosis"/>
    <property type="evidence" value="ECO:0007669"/>
    <property type="project" value="UniProtKB-KW"/>
</dbReference>
<keyword evidence="5" id="KW-1052">Target cell membrane</keyword>
<dbReference type="SMART" id="SM00248">
    <property type="entry name" value="ANK"/>
    <property type="match status" value="8"/>
</dbReference>
<keyword evidence="10 12" id="KW-0040">ANK repeat</keyword>
<keyword evidence="13" id="KW-0472">Membrane</keyword>
<keyword evidence="11" id="KW-1053">Target membrane</keyword>
<keyword evidence="16" id="KW-1185">Reference proteome</keyword>
<reference evidence="15" key="1">
    <citation type="submission" date="2020-07" db="EMBL/GenBank/DDBJ databases">
        <title>Multicomponent nature underlies the extraordinary mechanical properties of spider dragline silk.</title>
        <authorList>
            <person name="Kono N."/>
            <person name="Nakamura H."/>
            <person name="Mori M."/>
            <person name="Yoshida Y."/>
            <person name="Ohtoshi R."/>
            <person name="Malay A.D."/>
            <person name="Moran D.A.P."/>
            <person name="Tomita M."/>
            <person name="Numata K."/>
            <person name="Arakawa K."/>
        </authorList>
    </citation>
    <scope>NUCLEOTIDE SEQUENCE</scope>
</reference>
<dbReference type="PRINTS" id="PR01415">
    <property type="entry name" value="ANKYRIN"/>
</dbReference>
<keyword evidence="8" id="KW-0677">Repeat</keyword>
<evidence type="ECO:0000256" key="1">
    <source>
        <dbReference type="ARBA" id="ARBA00004175"/>
    </source>
</evidence>
<keyword evidence="6" id="KW-0800">Toxin</keyword>
<dbReference type="GO" id="GO:0044218">
    <property type="term" value="C:other organism cell membrane"/>
    <property type="evidence" value="ECO:0007669"/>
    <property type="project" value="UniProtKB-KW"/>
</dbReference>
<name>A0A8X6JB52_TRICU</name>
<dbReference type="AlphaFoldDB" id="A0A8X6JB52"/>
<evidence type="ECO:0000256" key="13">
    <source>
        <dbReference type="SAM" id="Phobius"/>
    </source>
</evidence>
<feature type="transmembrane region" description="Helical" evidence="13">
    <location>
        <begin position="358"/>
        <end position="376"/>
    </location>
</feature>
<dbReference type="PROSITE" id="PS50297">
    <property type="entry name" value="ANK_REP_REGION"/>
    <property type="match status" value="6"/>
</dbReference>
<evidence type="ECO:0000256" key="10">
    <source>
        <dbReference type="ARBA" id="ARBA00023043"/>
    </source>
</evidence>
<dbReference type="EMBL" id="BMAO01028956">
    <property type="protein sequence ID" value="GFR28395.1"/>
    <property type="molecule type" value="Genomic_DNA"/>
</dbReference>
<evidence type="ECO:0000313" key="15">
    <source>
        <dbReference type="EMBL" id="GFR28395.1"/>
    </source>
</evidence>
<evidence type="ECO:0000313" key="16">
    <source>
        <dbReference type="Proteomes" id="UP000887116"/>
    </source>
</evidence>
<evidence type="ECO:0000256" key="8">
    <source>
        <dbReference type="ARBA" id="ARBA00022737"/>
    </source>
</evidence>
<feature type="repeat" description="ANK" evidence="12">
    <location>
        <begin position="40"/>
        <end position="72"/>
    </location>
</feature>
<evidence type="ECO:0000256" key="11">
    <source>
        <dbReference type="ARBA" id="ARBA00023298"/>
    </source>
</evidence>
<dbReference type="Pfam" id="PF12796">
    <property type="entry name" value="Ank_2"/>
    <property type="match status" value="2"/>
</dbReference>
<evidence type="ECO:0008006" key="17">
    <source>
        <dbReference type="Google" id="ProtNLM"/>
    </source>
</evidence>
<dbReference type="Pfam" id="PF13637">
    <property type="entry name" value="Ank_4"/>
    <property type="match status" value="1"/>
</dbReference>
<organism evidence="15 16">
    <name type="scientific">Trichonephila clavata</name>
    <name type="common">Joro spider</name>
    <name type="synonym">Nephila clavata</name>
    <dbReference type="NCBI Taxonomy" id="2740835"/>
    <lineage>
        <taxon>Eukaryota</taxon>
        <taxon>Metazoa</taxon>
        <taxon>Ecdysozoa</taxon>
        <taxon>Arthropoda</taxon>
        <taxon>Chelicerata</taxon>
        <taxon>Arachnida</taxon>
        <taxon>Araneae</taxon>
        <taxon>Araneomorphae</taxon>
        <taxon>Entelegynae</taxon>
        <taxon>Araneoidea</taxon>
        <taxon>Nephilidae</taxon>
        <taxon>Trichonephila</taxon>
    </lineage>
</organism>
<feature type="repeat" description="ANK" evidence="12">
    <location>
        <begin position="214"/>
        <end position="246"/>
    </location>
</feature>
<protein>
    <recommendedName>
        <fullName evidence="17">Ankyrin repeat protein</fullName>
    </recommendedName>
</protein>
<feature type="transmembrane region" description="Helical" evidence="13">
    <location>
        <begin position="388"/>
        <end position="407"/>
    </location>
</feature>